<dbReference type="Pfam" id="PF06224">
    <property type="entry name" value="AlkZ-like"/>
    <property type="match status" value="1"/>
</dbReference>
<evidence type="ECO:0000313" key="2">
    <source>
        <dbReference type="Proteomes" id="UP000199093"/>
    </source>
</evidence>
<sequence>MTMPVLLNPLARRLFLDRHALAEAPTGAATGAELAALIRRIGFVQIDSIATVERAHHMILFARRQSYRPRALKPLLERDRSLWEHWTHDASMLPVETFPYWRHRFDRNAEKLRAGWQKWFPDGYEARFDEILNHVARHGPVTSSDIGREEVRSRGGWWDWHPSKTALEWLWWTGKLSVTRREGFQKVYDLTEHVVPAPLHADRIPFEAMVDWACASALDHLGFASVRELQAYWNAAPPEAVKAWSIAALARGEILEILVEGADGTRRRAFARPDVLDRADAAPDPSQRLRVLSPFDPALRDRARAEFLFGFRYRIEVFVPEAKRRWGYYVFPVLEGDRLVGRLDAKAVRTESVLRVRAFWPEAGIRLTKARAAKLDAELQRLARFSGCDRLEFLPGWQRDHILP</sequence>
<dbReference type="PANTHER" id="PTHR30528">
    <property type="entry name" value="CYTOPLASMIC PROTEIN"/>
    <property type="match status" value="1"/>
</dbReference>
<accession>A0A1G8KWY2</accession>
<dbReference type="Proteomes" id="UP000199093">
    <property type="component" value="Unassembled WGS sequence"/>
</dbReference>
<dbReference type="AlphaFoldDB" id="A0A1G8KWY2"/>
<evidence type="ECO:0008006" key="3">
    <source>
        <dbReference type="Google" id="ProtNLM"/>
    </source>
</evidence>
<dbReference type="PANTHER" id="PTHR30528:SF0">
    <property type="entry name" value="CYTOPLASMIC PROTEIN"/>
    <property type="match status" value="1"/>
</dbReference>
<evidence type="ECO:0000313" key="1">
    <source>
        <dbReference type="EMBL" id="SDI47889.1"/>
    </source>
</evidence>
<name>A0A1G8KWY2_9RHOB</name>
<dbReference type="STRING" id="555512.SAMN04487993_1005137"/>
<protein>
    <recommendedName>
        <fullName evidence="3">Winged helix-turn-helix domain-containing protein</fullName>
    </recommendedName>
</protein>
<dbReference type="InterPro" id="IPR009351">
    <property type="entry name" value="AlkZ-like"/>
</dbReference>
<reference evidence="1 2" key="1">
    <citation type="submission" date="2016-10" db="EMBL/GenBank/DDBJ databases">
        <authorList>
            <person name="de Groot N.N."/>
        </authorList>
    </citation>
    <scope>NUCLEOTIDE SEQUENCE [LARGE SCALE GENOMIC DNA]</scope>
    <source>
        <strain evidence="1 2">DSM 26424</strain>
    </source>
</reference>
<gene>
    <name evidence="1" type="ORF">SAMN04487993_1005137</name>
</gene>
<dbReference type="RefSeq" id="WP_089845433.1">
    <property type="nucleotide sequence ID" value="NZ_FNEJ01000005.1"/>
</dbReference>
<keyword evidence="2" id="KW-1185">Reference proteome</keyword>
<dbReference type="EMBL" id="FNEJ01000005">
    <property type="protein sequence ID" value="SDI47889.1"/>
    <property type="molecule type" value="Genomic_DNA"/>
</dbReference>
<dbReference type="OrthoDB" id="9787207at2"/>
<proteinExistence type="predicted"/>
<organism evidence="1 2">
    <name type="scientific">Salipiger marinus</name>
    <dbReference type="NCBI Taxonomy" id="555512"/>
    <lineage>
        <taxon>Bacteria</taxon>
        <taxon>Pseudomonadati</taxon>
        <taxon>Pseudomonadota</taxon>
        <taxon>Alphaproteobacteria</taxon>
        <taxon>Rhodobacterales</taxon>
        <taxon>Roseobacteraceae</taxon>
        <taxon>Salipiger</taxon>
    </lineage>
</organism>